<dbReference type="PATRIC" id="fig|1422.17.peg.3098"/>
<name>A0A150NBM4_GEOSE</name>
<protein>
    <submittedName>
        <fullName evidence="2">Uncharacterized protein</fullName>
    </submittedName>
</protein>
<dbReference type="Proteomes" id="UP000075517">
    <property type="component" value="Unassembled WGS sequence"/>
</dbReference>
<reference evidence="3 4" key="1">
    <citation type="submission" date="2016-01" db="EMBL/GenBank/DDBJ databases">
        <title>Draft Genome Sequences of Seven Thermophilic Sporeformers Isolated from Foods.</title>
        <authorList>
            <person name="Berendsen E.M."/>
            <person name="Wells-Bennik M.H."/>
            <person name="Krawcyk A.O."/>
            <person name="De Jong A."/>
            <person name="Holsappel S."/>
            <person name="Eijlander R.T."/>
            <person name="Kuipers O.P."/>
        </authorList>
    </citation>
    <scope>NUCLEOTIDE SEQUENCE [LARGE SCALE GENOMIC DNA]</scope>
    <source>
        <strain evidence="1 3">B4109</strain>
        <strain evidence="2 4">B4114</strain>
    </source>
</reference>
<sequence length="43" mass="5230">MSQKQWDTLSSLTRCRGNLLRQHDHIVSLLHRETIFWDSLFLF</sequence>
<organism evidence="2 4">
    <name type="scientific">Geobacillus stearothermophilus</name>
    <name type="common">Bacillus stearothermophilus</name>
    <dbReference type="NCBI Taxonomy" id="1422"/>
    <lineage>
        <taxon>Bacteria</taxon>
        <taxon>Bacillati</taxon>
        <taxon>Bacillota</taxon>
        <taxon>Bacilli</taxon>
        <taxon>Bacillales</taxon>
        <taxon>Anoxybacillaceae</taxon>
        <taxon>Geobacillus</taxon>
    </lineage>
</organism>
<gene>
    <name evidence="1" type="ORF">B4109_0015</name>
    <name evidence="2" type="ORF">B4114_0006</name>
</gene>
<evidence type="ECO:0000313" key="4">
    <source>
        <dbReference type="Proteomes" id="UP000075517"/>
    </source>
</evidence>
<evidence type="ECO:0000313" key="1">
    <source>
        <dbReference type="EMBL" id="KYD27463.1"/>
    </source>
</evidence>
<dbReference type="EMBL" id="LQYY01000061">
    <property type="protein sequence ID" value="KYD34078.1"/>
    <property type="molecule type" value="Genomic_DNA"/>
</dbReference>
<dbReference type="Proteomes" id="UP000075424">
    <property type="component" value="Unassembled WGS sequence"/>
</dbReference>
<dbReference type="AlphaFoldDB" id="A0A150NBM4"/>
<evidence type="ECO:0000313" key="3">
    <source>
        <dbReference type="Proteomes" id="UP000075424"/>
    </source>
</evidence>
<dbReference type="EMBL" id="LQYV01000048">
    <property type="protein sequence ID" value="KYD27463.1"/>
    <property type="molecule type" value="Genomic_DNA"/>
</dbReference>
<evidence type="ECO:0000313" key="2">
    <source>
        <dbReference type="EMBL" id="KYD34078.1"/>
    </source>
</evidence>
<comment type="caution">
    <text evidence="2">The sequence shown here is derived from an EMBL/GenBank/DDBJ whole genome shotgun (WGS) entry which is preliminary data.</text>
</comment>
<accession>A0A150NBM4</accession>
<proteinExistence type="predicted"/>